<dbReference type="InterPro" id="IPR000792">
    <property type="entry name" value="Tscrpt_reg_LuxR_C"/>
</dbReference>
<feature type="domain" description="HTH luxR-type" evidence="1">
    <location>
        <begin position="310"/>
        <end position="367"/>
    </location>
</feature>
<sequence>MSDPDPAALSAVIARMYDAAVDPKLWPDAIESICLFVGGNQALMYWHDALKPEVDTLFRFNDNPYYSKIYLEQYAALNPLFPAFAFEPVGAVMAASDVVPNAEMEQTRFHREWLLPQEMTDSLGIVLEKEATRAAFLTVQWQRRPIDQAARRRMALLAPHLLRSVAIGRLFVSSRRREAALTGTLDQIEAGVFLVAETGRLVLANARGQRMIEEGRLLRDVGGRLRATSTAADRAIFDHLRTLGERNGSPIDDHAIPLSAPGDGSWTAIVMPLSDDRLGPEREPRTAVAAIFVRSPQPAVASPLEVFARRHHLTASEIRVVEATLRLNGLDAIADAVGIARSTVKTHLNRVYGKSGTKNQAELIKKIAGFAA</sequence>
<comment type="caution">
    <text evidence="2">The sequence shown here is derived from an EMBL/GenBank/DDBJ whole genome shotgun (WGS) entry which is preliminary data.</text>
</comment>
<dbReference type="Proteomes" id="UP001480955">
    <property type="component" value="Unassembled WGS sequence"/>
</dbReference>
<gene>
    <name evidence="2" type="ORF">ABS772_15415</name>
</gene>
<dbReference type="SMART" id="SM00421">
    <property type="entry name" value="HTH_LUXR"/>
    <property type="match status" value="1"/>
</dbReference>
<reference evidence="2 3" key="1">
    <citation type="submission" date="2024-06" db="EMBL/GenBank/DDBJ databases">
        <authorList>
            <person name="Campbell A.G."/>
        </authorList>
    </citation>
    <scope>NUCLEOTIDE SEQUENCE [LARGE SCALE GENOMIC DNA]</scope>
    <source>
        <strain evidence="2 3">EM12</strain>
    </source>
</reference>
<dbReference type="EMBL" id="JBELQE010000084">
    <property type="protein sequence ID" value="MER2251305.1"/>
    <property type="molecule type" value="Genomic_DNA"/>
</dbReference>
<dbReference type="RefSeq" id="WP_350395721.1">
    <property type="nucleotide sequence ID" value="NZ_JBELQE010000084.1"/>
</dbReference>
<protein>
    <submittedName>
        <fullName evidence="2">LuxR family transcriptional regulator</fullName>
    </submittedName>
</protein>
<dbReference type="SUPFAM" id="SSF46894">
    <property type="entry name" value="C-terminal effector domain of the bipartite response regulators"/>
    <property type="match status" value="1"/>
</dbReference>
<evidence type="ECO:0000313" key="2">
    <source>
        <dbReference type="EMBL" id="MER2251305.1"/>
    </source>
</evidence>
<dbReference type="Pfam" id="PF00196">
    <property type="entry name" value="GerE"/>
    <property type="match status" value="1"/>
</dbReference>
<dbReference type="Gene3D" id="1.10.10.10">
    <property type="entry name" value="Winged helix-like DNA-binding domain superfamily/Winged helix DNA-binding domain"/>
    <property type="match status" value="1"/>
</dbReference>
<accession>A0ABV1QPN8</accession>
<organism evidence="2 3">
    <name type="scientific">Methylorubrum podarium</name>
    <dbReference type="NCBI Taxonomy" id="200476"/>
    <lineage>
        <taxon>Bacteria</taxon>
        <taxon>Pseudomonadati</taxon>
        <taxon>Pseudomonadota</taxon>
        <taxon>Alphaproteobacteria</taxon>
        <taxon>Hyphomicrobiales</taxon>
        <taxon>Methylobacteriaceae</taxon>
        <taxon>Methylorubrum</taxon>
    </lineage>
</organism>
<name>A0ABV1QPN8_9HYPH</name>
<proteinExistence type="predicted"/>
<dbReference type="InterPro" id="IPR016032">
    <property type="entry name" value="Sig_transdc_resp-reg_C-effctor"/>
</dbReference>
<dbReference type="InterPro" id="IPR036388">
    <property type="entry name" value="WH-like_DNA-bd_sf"/>
</dbReference>
<keyword evidence="3" id="KW-1185">Reference proteome</keyword>
<evidence type="ECO:0000313" key="3">
    <source>
        <dbReference type="Proteomes" id="UP001480955"/>
    </source>
</evidence>
<evidence type="ECO:0000259" key="1">
    <source>
        <dbReference type="SMART" id="SM00421"/>
    </source>
</evidence>